<dbReference type="Gene3D" id="3.20.20.300">
    <property type="entry name" value="Glycoside hydrolase, family 3, N-terminal domain"/>
    <property type="match status" value="1"/>
</dbReference>
<dbReference type="PANTHER" id="PTHR30620:SF123">
    <property type="entry name" value="BETA-XYLOSIDASE"/>
    <property type="match status" value="1"/>
</dbReference>
<evidence type="ECO:0000313" key="4">
    <source>
        <dbReference type="EMBL" id="MEW3465582.1"/>
    </source>
</evidence>
<dbReference type="GO" id="GO:0016787">
    <property type="term" value="F:hydrolase activity"/>
    <property type="evidence" value="ECO:0007669"/>
    <property type="project" value="UniProtKB-KW"/>
</dbReference>
<evidence type="ECO:0000259" key="3">
    <source>
        <dbReference type="Pfam" id="PF01915"/>
    </source>
</evidence>
<dbReference type="PRINTS" id="PR00133">
    <property type="entry name" value="GLHYDRLASE3"/>
</dbReference>
<name>A0ABV3MAU4_9ENTE</name>
<evidence type="ECO:0000259" key="2">
    <source>
        <dbReference type="Pfam" id="PF00933"/>
    </source>
</evidence>
<organism evidence="4 5">
    <name type="scientific">Enterococcus entomosocium</name>
    <dbReference type="NCBI Taxonomy" id="3034352"/>
    <lineage>
        <taxon>Bacteria</taxon>
        <taxon>Bacillati</taxon>
        <taxon>Bacillota</taxon>
        <taxon>Bacilli</taxon>
        <taxon>Lactobacillales</taxon>
        <taxon>Enterococcaceae</taxon>
        <taxon>Enterococcus</taxon>
    </lineage>
</organism>
<feature type="domain" description="Glycoside hydrolase family 3 C-terminal" evidence="3">
    <location>
        <begin position="384"/>
        <end position="627"/>
    </location>
</feature>
<protein>
    <submittedName>
        <fullName evidence="4">Glycoside hydrolase family 3 N-terminal domain-containing protein</fullName>
    </submittedName>
</protein>
<sequence>MEKHMIETLLRQMTLKEKIGQLNQRLYGWEVYEKNNGKIILTETFKKEVARFGSLGWIYGVFRADPWSGRNQQTGLTTTESYELSLMIQTYLQEHTRLGIPALLSEECPHGHQGLEATTFPVNFSVGSSWNPELYQAAQTITAQEIRAKGAHVGLVSALDIARDPRWGRTEECFSEDPFLTSSFTKAAVRGLQGSKTTIEKQNVLAVLKHFAAQGAGMGGHNAGPVAIGDREFREIHLPPMKAGIAAGALGCMAAYNDLDGIPCHANAYLLQDVLREESGFTGIVMADGCGLDRIADWLGSHPQAAAKSLTSGVDVSLWDEVFPVLEEAVLEGLLAETAIDDAVRRVLLLKEKLGLFKEATPRVSLPRKEKAQQVALKLAEESIVLLENNGILPLKKTRQKIAVIGPHVKQLYHQLGDYTPFKEETTCTTLWEGLTSLSTHQADFFYEKGCEISSGTLAQRRQACQIAEKADVVLVTIGGSSARDFTTDFDKNGAALRGSREMTSGENIDLATLDLPQCQLDLLFALKKSKKPLIGIVISGRPHCLAPLQDLFDGVLYAGYPGQYGGEAIARILFGETVPSGKLAVSIPDTVGQLPVCYNYRNTAFQKDYLDQKGAPVYSFGYGLSYASFICSSVSAEYAGEGIIVSGTLENHSAVSGKEVIQCYLKEYTKAYVPRKKVLCGFQKVWVPSQGQATFQLVIGEASLQQLAISLEETTSFCLEVETAGQQYRFVFQRSNPDRTWQVIQKGAKE</sequence>
<evidence type="ECO:0000256" key="1">
    <source>
        <dbReference type="ARBA" id="ARBA00022801"/>
    </source>
</evidence>
<dbReference type="EMBL" id="JBFDTB010000006">
    <property type="protein sequence ID" value="MEW3465582.1"/>
    <property type="molecule type" value="Genomic_DNA"/>
</dbReference>
<dbReference type="InterPro" id="IPR036881">
    <property type="entry name" value="Glyco_hydro_3_C_sf"/>
</dbReference>
<dbReference type="RefSeq" id="WP_196043785.1">
    <property type="nucleotide sequence ID" value="NZ_JBDKDV010000013.1"/>
</dbReference>
<dbReference type="PANTHER" id="PTHR30620">
    <property type="entry name" value="PERIPLASMIC BETA-GLUCOSIDASE-RELATED"/>
    <property type="match status" value="1"/>
</dbReference>
<dbReference type="Pfam" id="PF01915">
    <property type="entry name" value="Glyco_hydro_3_C"/>
    <property type="match status" value="1"/>
</dbReference>
<reference evidence="4 5" key="1">
    <citation type="submission" date="2024-05" db="EMBL/GenBank/DDBJ databases">
        <title>Human gut microbiome strain richness.</title>
        <authorList>
            <person name="Chen-Liaw A."/>
        </authorList>
    </citation>
    <scope>NUCLEOTIDE SEQUENCE [LARGE SCALE GENOMIC DNA]</scope>
    <source>
        <strain evidence="4 5">J1100102st1_G3_J1100102_180507</strain>
    </source>
</reference>
<dbReference type="InterPro" id="IPR013783">
    <property type="entry name" value="Ig-like_fold"/>
</dbReference>
<evidence type="ECO:0000313" key="5">
    <source>
        <dbReference type="Proteomes" id="UP001554047"/>
    </source>
</evidence>
<accession>A0ABV3MAU4</accession>
<dbReference type="InterPro" id="IPR051915">
    <property type="entry name" value="Cellulose_Degrad_GH3"/>
</dbReference>
<proteinExistence type="predicted"/>
<dbReference type="Proteomes" id="UP001554047">
    <property type="component" value="Unassembled WGS sequence"/>
</dbReference>
<dbReference type="Pfam" id="PF00933">
    <property type="entry name" value="Glyco_hydro_3"/>
    <property type="match status" value="1"/>
</dbReference>
<dbReference type="InterPro" id="IPR001764">
    <property type="entry name" value="Glyco_hydro_3_N"/>
</dbReference>
<dbReference type="InterPro" id="IPR017853">
    <property type="entry name" value="GH"/>
</dbReference>
<feature type="domain" description="Glycoside hydrolase family 3 N-terminal" evidence="2">
    <location>
        <begin position="15"/>
        <end position="348"/>
    </location>
</feature>
<dbReference type="Gene3D" id="3.40.50.1700">
    <property type="entry name" value="Glycoside hydrolase family 3 C-terminal domain"/>
    <property type="match status" value="1"/>
</dbReference>
<dbReference type="SUPFAM" id="SSF51445">
    <property type="entry name" value="(Trans)glycosidases"/>
    <property type="match status" value="1"/>
</dbReference>
<dbReference type="Gene3D" id="2.60.40.10">
    <property type="entry name" value="Immunoglobulins"/>
    <property type="match status" value="1"/>
</dbReference>
<dbReference type="InterPro" id="IPR002772">
    <property type="entry name" value="Glyco_hydro_3_C"/>
</dbReference>
<dbReference type="InterPro" id="IPR036962">
    <property type="entry name" value="Glyco_hydro_3_N_sf"/>
</dbReference>
<comment type="caution">
    <text evidence="4">The sequence shown here is derived from an EMBL/GenBank/DDBJ whole genome shotgun (WGS) entry which is preliminary data.</text>
</comment>
<keyword evidence="1 4" id="KW-0378">Hydrolase</keyword>
<dbReference type="SUPFAM" id="SSF52279">
    <property type="entry name" value="Beta-D-glucan exohydrolase, C-terminal domain"/>
    <property type="match status" value="1"/>
</dbReference>
<keyword evidence="5" id="KW-1185">Reference proteome</keyword>
<gene>
    <name evidence="4" type="ORF">AB1I55_05580</name>
</gene>